<reference evidence="5" key="1">
    <citation type="journal article" date="2023" name="Int. J. Syst. Evol. Microbiol.">
        <title>Collibacillus ludicampi gen. nov., sp. nov., a new soil bacterium of the family Alicyclobacillaceae.</title>
        <authorList>
            <person name="Jojima T."/>
            <person name="Ioku Y."/>
            <person name="Fukuta Y."/>
            <person name="Shirasaka N."/>
            <person name="Matsumura Y."/>
            <person name="Mori M."/>
        </authorList>
    </citation>
    <scope>NUCLEOTIDE SEQUENCE</scope>
    <source>
        <strain evidence="5">TP075</strain>
    </source>
</reference>
<gene>
    <name evidence="5" type="ORF">DNHGIG_23280</name>
</gene>
<evidence type="ECO:0000256" key="1">
    <source>
        <dbReference type="ARBA" id="ARBA00022448"/>
    </source>
</evidence>
<dbReference type="PANTHER" id="PTHR42939:SF1">
    <property type="entry name" value="ABC TRANSPORTER ATP-BINDING PROTEIN ALBC-RELATED"/>
    <property type="match status" value="1"/>
</dbReference>
<dbReference type="InterPro" id="IPR027417">
    <property type="entry name" value="P-loop_NTPase"/>
</dbReference>
<keyword evidence="2" id="KW-0547">Nucleotide-binding</keyword>
<organism evidence="5 6">
    <name type="scientific">Collibacillus ludicampi</name>
    <dbReference type="NCBI Taxonomy" id="2771369"/>
    <lineage>
        <taxon>Bacteria</taxon>
        <taxon>Bacillati</taxon>
        <taxon>Bacillota</taxon>
        <taxon>Bacilli</taxon>
        <taxon>Bacillales</taxon>
        <taxon>Alicyclobacillaceae</taxon>
        <taxon>Collibacillus</taxon>
    </lineage>
</organism>
<feature type="domain" description="ATPase AAA-type core" evidence="4">
    <location>
        <begin position="5"/>
        <end position="56"/>
    </location>
</feature>
<dbReference type="InterPro" id="IPR003959">
    <property type="entry name" value="ATPase_AAA_core"/>
</dbReference>
<comment type="caution">
    <text evidence="5">The sequence shown here is derived from an EMBL/GenBank/DDBJ whole genome shotgun (WGS) entry which is preliminary data.</text>
</comment>
<proteinExistence type="predicted"/>
<evidence type="ECO:0000256" key="3">
    <source>
        <dbReference type="ARBA" id="ARBA00022840"/>
    </source>
</evidence>
<dbReference type="Gene3D" id="3.40.50.300">
    <property type="entry name" value="P-loop containing nucleotide triphosphate hydrolases"/>
    <property type="match status" value="1"/>
</dbReference>
<protein>
    <recommendedName>
        <fullName evidence="4">ATPase AAA-type core domain-containing protein</fullName>
    </recommendedName>
</protein>
<evidence type="ECO:0000256" key="2">
    <source>
        <dbReference type="ARBA" id="ARBA00022741"/>
    </source>
</evidence>
<dbReference type="EMBL" id="BOQE01000001">
    <property type="protein sequence ID" value="GIM46779.1"/>
    <property type="molecule type" value="Genomic_DNA"/>
</dbReference>
<dbReference type="Proteomes" id="UP001057291">
    <property type="component" value="Unassembled WGS sequence"/>
</dbReference>
<evidence type="ECO:0000259" key="4">
    <source>
        <dbReference type="Pfam" id="PF13304"/>
    </source>
</evidence>
<sequence>MKTQLALIIALSIRPQLLIMDEPTSGLDPVVKQQFLQLIMQEVADGNTTVFYSTHHLQDLERIADYAAAIYKGKVLFSRSLEEMKQTTRRIQVVFPNGLPAEIRSLPQILHIEEQGKIYSLIVSDHFHETMERIRSFDPLFVEALDLNFEELFVYTMKKEGYVRERIVLE</sequence>
<dbReference type="Pfam" id="PF13304">
    <property type="entry name" value="AAA_21"/>
    <property type="match status" value="1"/>
</dbReference>
<evidence type="ECO:0000313" key="6">
    <source>
        <dbReference type="Proteomes" id="UP001057291"/>
    </source>
</evidence>
<dbReference type="PANTHER" id="PTHR42939">
    <property type="entry name" value="ABC TRANSPORTER ATP-BINDING PROTEIN ALBC-RELATED"/>
    <property type="match status" value="1"/>
</dbReference>
<dbReference type="GO" id="GO:0016887">
    <property type="term" value="F:ATP hydrolysis activity"/>
    <property type="evidence" value="ECO:0007669"/>
    <property type="project" value="InterPro"/>
</dbReference>
<dbReference type="InterPro" id="IPR051782">
    <property type="entry name" value="ABC_Transporter_VariousFunc"/>
</dbReference>
<name>A0AAV4LGY6_9BACL</name>
<dbReference type="SUPFAM" id="SSF52540">
    <property type="entry name" value="P-loop containing nucleoside triphosphate hydrolases"/>
    <property type="match status" value="1"/>
</dbReference>
<keyword evidence="3" id="KW-0067">ATP-binding</keyword>
<dbReference type="AlphaFoldDB" id="A0AAV4LGY6"/>
<evidence type="ECO:0000313" key="5">
    <source>
        <dbReference type="EMBL" id="GIM46779.1"/>
    </source>
</evidence>
<dbReference type="GO" id="GO:0005524">
    <property type="term" value="F:ATP binding"/>
    <property type="evidence" value="ECO:0007669"/>
    <property type="project" value="UniProtKB-KW"/>
</dbReference>
<keyword evidence="6" id="KW-1185">Reference proteome</keyword>
<accession>A0AAV4LGY6</accession>
<keyword evidence="1" id="KW-0813">Transport</keyword>